<dbReference type="InterPro" id="IPR018499">
    <property type="entry name" value="Tetraspanin/Peripherin"/>
</dbReference>
<keyword evidence="3 5" id="KW-1133">Transmembrane helix</keyword>
<dbReference type="GO" id="GO:0009734">
    <property type="term" value="P:auxin-activated signaling pathway"/>
    <property type="evidence" value="ECO:0007669"/>
    <property type="project" value="InterPro"/>
</dbReference>
<gene>
    <name evidence="6" type="ORF">THRCLA_02367</name>
</gene>
<feature type="transmembrane region" description="Helical" evidence="5">
    <location>
        <begin position="51"/>
        <end position="74"/>
    </location>
</feature>
<evidence type="ECO:0000313" key="6">
    <source>
        <dbReference type="EMBL" id="OQS05523.1"/>
    </source>
</evidence>
<dbReference type="OrthoDB" id="70673at2759"/>
<evidence type="ECO:0000256" key="2">
    <source>
        <dbReference type="ARBA" id="ARBA00022692"/>
    </source>
</evidence>
<proteinExistence type="predicted"/>
<dbReference type="Proteomes" id="UP000243217">
    <property type="component" value="Unassembled WGS sequence"/>
</dbReference>
<dbReference type="InterPro" id="IPR044991">
    <property type="entry name" value="TET_plant"/>
</dbReference>
<evidence type="ECO:0000256" key="3">
    <source>
        <dbReference type="ARBA" id="ARBA00022989"/>
    </source>
</evidence>
<feature type="transmembrane region" description="Helical" evidence="5">
    <location>
        <begin position="81"/>
        <end position="104"/>
    </location>
</feature>
<evidence type="ECO:0000313" key="7">
    <source>
        <dbReference type="Proteomes" id="UP000243217"/>
    </source>
</evidence>
<feature type="transmembrane region" description="Helical" evidence="5">
    <location>
        <begin position="12"/>
        <end position="31"/>
    </location>
</feature>
<dbReference type="Pfam" id="PF00335">
    <property type="entry name" value="Tetraspanin"/>
    <property type="match status" value="1"/>
</dbReference>
<comment type="subcellular location">
    <subcellularLocation>
        <location evidence="1">Membrane</location>
        <topology evidence="1">Multi-pass membrane protein</topology>
    </subcellularLocation>
</comment>
<dbReference type="STRING" id="74557.A0A1W0A5G1"/>
<name>A0A1W0A5G1_9STRA</name>
<dbReference type="PANTHER" id="PTHR32191">
    <property type="entry name" value="TETRASPANIN-8-RELATED"/>
    <property type="match status" value="1"/>
</dbReference>
<dbReference type="PRINTS" id="PR00259">
    <property type="entry name" value="TMFOUR"/>
</dbReference>
<evidence type="ECO:0000256" key="4">
    <source>
        <dbReference type="ARBA" id="ARBA00023136"/>
    </source>
</evidence>
<organism evidence="6 7">
    <name type="scientific">Thraustotheca clavata</name>
    <dbReference type="NCBI Taxonomy" id="74557"/>
    <lineage>
        <taxon>Eukaryota</taxon>
        <taxon>Sar</taxon>
        <taxon>Stramenopiles</taxon>
        <taxon>Oomycota</taxon>
        <taxon>Saprolegniomycetes</taxon>
        <taxon>Saprolegniales</taxon>
        <taxon>Achlyaceae</taxon>
        <taxon>Thraustotheca</taxon>
    </lineage>
</organism>
<accession>A0A1W0A5G1</accession>
<dbReference type="GO" id="GO:0016020">
    <property type="term" value="C:membrane"/>
    <property type="evidence" value="ECO:0007669"/>
    <property type="project" value="UniProtKB-SubCell"/>
</dbReference>
<keyword evidence="7" id="KW-1185">Reference proteome</keyword>
<evidence type="ECO:0008006" key="8">
    <source>
        <dbReference type="Google" id="ProtNLM"/>
    </source>
</evidence>
<protein>
    <recommendedName>
        <fullName evidence="8">Tetraspanin</fullName>
    </recommendedName>
</protein>
<evidence type="ECO:0000256" key="5">
    <source>
        <dbReference type="SAM" id="Phobius"/>
    </source>
</evidence>
<comment type="caution">
    <text evidence="6">The sequence shown here is derived from an EMBL/GenBank/DDBJ whole genome shotgun (WGS) entry which is preliminary data.</text>
</comment>
<feature type="transmembrane region" description="Helical" evidence="5">
    <location>
        <begin position="279"/>
        <end position="299"/>
    </location>
</feature>
<dbReference type="AlphaFoldDB" id="A0A1W0A5G1"/>
<reference evidence="6 7" key="1">
    <citation type="journal article" date="2014" name="Genome Biol. Evol.">
        <title>The secreted proteins of Achlya hypogyna and Thraustotheca clavata identify the ancestral oomycete secretome and reveal gene acquisitions by horizontal gene transfer.</title>
        <authorList>
            <person name="Misner I."/>
            <person name="Blouin N."/>
            <person name="Leonard G."/>
            <person name="Richards T.A."/>
            <person name="Lane C.E."/>
        </authorList>
    </citation>
    <scope>NUCLEOTIDE SEQUENCE [LARGE SCALE GENOMIC DNA]</scope>
    <source>
        <strain evidence="6 7">ATCC 34112</strain>
    </source>
</reference>
<evidence type="ECO:0000256" key="1">
    <source>
        <dbReference type="ARBA" id="ARBA00004141"/>
    </source>
</evidence>
<keyword evidence="2 5" id="KW-0812">Transmembrane</keyword>
<dbReference type="EMBL" id="JNBS01000448">
    <property type="protein sequence ID" value="OQS05523.1"/>
    <property type="molecule type" value="Genomic_DNA"/>
</dbReference>
<keyword evidence="4 5" id="KW-0472">Membrane</keyword>
<sequence length="314" mass="33846">MALTNTCSKVILIVLNLAFIVAGALFIYYGLNIKNNGWTDIFQGNVSKSGLDTAIIAFGALVIAIALFGFLGAACRNKCLLVIYSIFVFIAMALFIVIAVVFFLSAHTAKSWADQSYPADTNEPDLAIGFDQVYCYAQGANLCMSYSATAALKAFYPGSESATILTVASLLKINVTEKTGVVGFCSNVDKQLAAASVPNVKMPQQYTDACDACRNVSSKYSNYKSIFEWANDECPLTTTAATWCGQFILNGKQGDAYSAAPYYDCRPRILDLWRSLSNAVAIASTVLAIVALILLFMACSAGRRQEGGYYQDSV</sequence>